<dbReference type="RefSeq" id="WP_069311631.1">
    <property type="nucleotide sequence ID" value="NZ_MDTU01000001.1"/>
</dbReference>
<feature type="transmembrane region" description="Helical" evidence="1">
    <location>
        <begin position="107"/>
        <end position="128"/>
    </location>
</feature>
<dbReference type="Proteomes" id="UP000094329">
    <property type="component" value="Unassembled WGS sequence"/>
</dbReference>
<protein>
    <recommendedName>
        <fullName evidence="4">DUF2975 domain-containing protein</fullName>
    </recommendedName>
</protein>
<comment type="caution">
    <text evidence="2">The sequence shown here is derived from an EMBL/GenBank/DDBJ whole genome shotgun (WGS) entry which is preliminary data.</text>
</comment>
<dbReference type="Pfam" id="PF11188">
    <property type="entry name" value="DUF2975"/>
    <property type="match status" value="1"/>
</dbReference>
<proteinExistence type="predicted"/>
<dbReference type="InterPro" id="IPR021354">
    <property type="entry name" value="DUF2975"/>
</dbReference>
<gene>
    <name evidence="2" type="ORF">BGC07_01100</name>
</gene>
<organism evidence="2 3">
    <name type="scientific">Piscirickettsia litoralis</name>
    <dbReference type="NCBI Taxonomy" id="1891921"/>
    <lineage>
        <taxon>Bacteria</taxon>
        <taxon>Pseudomonadati</taxon>
        <taxon>Pseudomonadota</taxon>
        <taxon>Gammaproteobacteria</taxon>
        <taxon>Thiotrichales</taxon>
        <taxon>Piscirickettsiaceae</taxon>
        <taxon>Piscirickettsia</taxon>
    </lineage>
</organism>
<evidence type="ECO:0008006" key="4">
    <source>
        <dbReference type="Google" id="ProtNLM"/>
    </source>
</evidence>
<sequence>MEDVTLRKIKRVSFIIQCVCWLIIIALPIPYVVYWLYNGAWALRPASSLSVSTIVELGYPLRSLIFITSFLPATTYMLACYKLIRIFKNYAVGKIFVLDNVRHYRHLGIASLLWAIFTPISKSLLSVLTTYMNPPGYRFFSLQLNDGTVIAIFIGLILIVISWVMREACQLKEQQELTI</sequence>
<feature type="transmembrane region" description="Helical" evidence="1">
    <location>
        <begin position="148"/>
        <end position="165"/>
    </location>
</feature>
<keyword evidence="1" id="KW-0812">Transmembrane</keyword>
<feature type="transmembrane region" description="Helical" evidence="1">
    <location>
        <begin position="57"/>
        <end position="79"/>
    </location>
</feature>
<keyword evidence="3" id="KW-1185">Reference proteome</keyword>
<keyword evidence="1" id="KW-1133">Transmembrane helix</keyword>
<name>A0ABX2ZZK9_9GAMM</name>
<dbReference type="EMBL" id="MDTU01000001">
    <property type="protein sequence ID" value="ODN41829.1"/>
    <property type="molecule type" value="Genomic_DNA"/>
</dbReference>
<evidence type="ECO:0000313" key="2">
    <source>
        <dbReference type="EMBL" id="ODN41829.1"/>
    </source>
</evidence>
<reference evidence="2 3" key="1">
    <citation type="submission" date="2016-08" db="EMBL/GenBank/DDBJ databases">
        <title>Draft genome sequence of Candidatus Piscirickettsia litoralis, from seawater.</title>
        <authorList>
            <person name="Wan X."/>
            <person name="Lee A.J."/>
            <person name="Hou S."/>
            <person name="Donachie S.P."/>
        </authorList>
    </citation>
    <scope>NUCLEOTIDE SEQUENCE [LARGE SCALE GENOMIC DNA]</scope>
    <source>
        <strain evidence="2 3">Y2</strain>
    </source>
</reference>
<feature type="transmembrane region" description="Helical" evidence="1">
    <location>
        <begin position="12"/>
        <end position="37"/>
    </location>
</feature>
<evidence type="ECO:0000313" key="3">
    <source>
        <dbReference type="Proteomes" id="UP000094329"/>
    </source>
</evidence>
<accession>A0ABX2ZZK9</accession>
<evidence type="ECO:0000256" key="1">
    <source>
        <dbReference type="SAM" id="Phobius"/>
    </source>
</evidence>
<keyword evidence="1" id="KW-0472">Membrane</keyword>